<dbReference type="GO" id="GO:0005524">
    <property type="term" value="F:ATP binding"/>
    <property type="evidence" value="ECO:0007669"/>
    <property type="project" value="UniProtKB-UniRule"/>
</dbReference>
<keyword evidence="2 4" id="KW-0547">Nucleotide-binding</keyword>
<dbReference type="Gene3D" id="3.30.470.20">
    <property type="entry name" value="ATP-grasp fold, B domain"/>
    <property type="match status" value="1"/>
</dbReference>
<dbReference type="SUPFAM" id="SSF56059">
    <property type="entry name" value="Glutathione synthetase ATP-binding domain-like"/>
    <property type="match status" value="1"/>
</dbReference>
<dbReference type="Gene3D" id="3.30.1490.20">
    <property type="entry name" value="ATP-grasp fold, A domain"/>
    <property type="match status" value="1"/>
</dbReference>
<dbReference type="Gene3D" id="3.40.50.20">
    <property type="match status" value="1"/>
</dbReference>
<dbReference type="Proteomes" id="UP000552097">
    <property type="component" value="Unassembled WGS sequence"/>
</dbReference>
<evidence type="ECO:0000313" key="7">
    <source>
        <dbReference type="Proteomes" id="UP000552097"/>
    </source>
</evidence>
<dbReference type="InterPro" id="IPR011761">
    <property type="entry name" value="ATP-grasp"/>
</dbReference>
<evidence type="ECO:0000259" key="5">
    <source>
        <dbReference type="PROSITE" id="PS50975"/>
    </source>
</evidence>
<dbReference type="InterPro" id="IPR052032">
    <property type="entry name" value="ATP-dep_AA_Ligase"/>
</dbReference>
<keyword evidence="3 4" id="KW-0067">ATP-binding</keyword>
<dbReference type="AlphaFoldDB" id="A0A7W9HIW3"/>
<dbReference type="Pfam" id="PF02786">
    <property type="entry name" value="CPSase_L_D2"/>
    <property type="match status" value="1"/>
</dbReference>
<evidence type="ECO:0000256" key="3">
    <source>
        <dbReference type="ARBA" id="ARBA00022840"/>
    </source>
</evidence>
<dbReference type="PANTHER" id="PTHR43585">
    <property type="entry name" value="FUMIPYRROLE BIOSYNTHESIS PROTEIN C"/>
    <property type="match status" value="1"/>
</dbReference>
<evidence type="ECO:0000256" key="4">
    <source>
        <dbReference type="PROSITE-ProRule" id="PRU00409"/>
    </source>
</evidence>
<dbReference type="GO" id="GO:0046872">
    <property type="term" value="F:metal ion binding"/>
    <property type="evidence" value="ECO:0007669"/>
    <property type="project" value="InterPro"/>
</dbReference>
<keyword evidence="7" id="KW-1185">Reference proteome</keyword>
<dbReference type="EMBL" id="JACHMO010000001">
    <property type="protein sequence ID" value="MBB5803132.1"/>
    <property type="molecule type" value="Genomic_DNA"/>
</dbReference>
<evidence type="ECO:0000256" key="2">
    <source>
        <dbReference type="ARBA" id="ARBA00022741"/>
    </source>
</evidence>
<organism evidence="6 7">
    <name type="scientific">Saccharothrix ecbatanensis</name>
    <dbReference type="NCBI Taxonomy" id="1105145"/>
    <lineage>
        <taxon>Bacteria</taxon>
        <taxon>Bacillati</taxon>
        <taxon>Actinomycetota</taxon>
        <taxon>Actinomycetes</taxon>
        <taxon>Pseudonocardiales</taxon>
        <taxon>Pseudonocardiaceae</taxon>
        <taxon>Saccharothrix</taxon>
    </lineage>
</organism>
<dbReference type="InterPro" id="IPR013815">
    <property type="entry name" value="ATP_grasp_subdomain_1"/>
</dbReference>
<reference evidence="6 7" key="1">
    <citation type="submission" date="2020-08" db="EMBL/GenBank/DDBJ databases">
        <title>Sequencing the genomes of 1000 actinobacteria strains.</title>
        <authorList>
            <person name="Klenk H.-P."/>
        </authorList>
    </citation>
    <scope>NUCLEOTIDE SEQUENCE [LARGE SCALE GENOMIC DNA]</scope>
    <source>
        <strain evidence="6 7">DSM 45486</strain>
    </source>
</reference>
<protein>
    <recommendedName>
        <fullName evidence="5">ATP-grasp domain-containing protein</fullName>
    </recommendedName>
</protein>
<dbReference type="InterPro" id="IPR005479">
    <property type="entry name" value="CPAse_ATP-bd"/>
</dbReference>
<keyword evidence="1" id="KW-0436">Ligase</keyword>
<accession>A0A7W9HIW3</accession>
<gene>
    <name evidence="6" type="ORF">F4560_002900</name>
</gene>
<proteinExistence type="predicted"/>
<dbReference type="PROSITE" id="PS50975">
    <property type="entry name" value="ATP_GRASP"/>
    <property type="match status" value="1"/>
</dbReference>
<sequence length="413" mass="44870">MIVIHQWEDRYADYETYFDHDAHPVSYIVTPVGAGSVPAGAAAEVVVVDRTSDLKVMRDTVRGLVERFGKPRGIVALKENVLPVVTALRAEFGAAGRRAEDLRHFLYKDVMIERVHELGLPVPPTASVSGVADVLAFAGDHGWPIVVKPTRGSASEGVRVLRHPDDLSDVPLDAQPMLAQAFVPHPIIVVDGVWLGDRHGPWRVARYLENCLSFRHGTPLGIVEFDDPVVIASVERFLDSLLPGLCAETFVYHLEAFMVQEPGAGAPKFVFLEIGSRVGGAETPFLWREVHGFDLMAVESQLQLGIEPRIARDAADTSEVAGYLLMPAPEQRPCRVVATTSMAGPGGPYAEKVPQPGGVIPLSEAFYEHVGGRFRFRGRTTADVEAAITKVAAGFDIKTVPMTGDRNTTRGEA</sequence>
<dbReference type="GO" id="GO:0016874">
    <property type="term" value="F:ligase activity"/>
    <property type="evidence" value="ECO:0007669"/>
    <property type="project" value="UniProtKB-KW"/>
</dbReference>
<comment type="caution">
    <text evidence="6">The sequence shown here is derived from an EMBL/GenBank/DDBJ whole genome shotgun (WGS) entry which is preliminary data.</text>
</comment>
<dbReference type="PANTHER" id="PTHR43585:SF2">
    <property type="entry name" value="ATP-GRASP ENZYME FSQD"/>
    <property type="match status" value="1"/>
</dbReference>
<evidence type="ECO:0000256" key="1">
    <source>
        <dbReference type="ARBA" id="ARBA00022598"/>
    </source>
</evidence>
<feature type="domain" description="ATP-grasp" evidence="5">
    <location>
        <begin position="112"/>
        <end position="304"/>
    </location>
</feature>
<evidence type="ECO:0000313" key="6">
    <source>
        <dbReference type="EMBL" id="MBB5803132.1"/>
    </source>
</evidence>
<dbReference type="RefSeq" id="WP_184920293.1">
    <property type="nucleotide sequence ID" value="NZ_JACHMO010000001.1"/>
</dbReference>
<name>A0A7W9HIW3_9PSEU</name>